<evidence type="ECO:0000256" key="1">
    <source>
        <dbReference type="SAM" id="Coils"/>
    </source>
</evidence>
<organism evidence="2 3">
    <name type="scientific">Pollutimonas nitritireducens</name>
    <dbReference type="NCBI Taxonomy" id="2045209"/>
    <lineage>
        <taxon>Bacteria</taxon>
        <taxon>Pseudomonadati</taxon>
        <taxon>Pseudomonadota</taxon>
        <taxon>Betaproteobacteria</taxon>
        <taxon>Burkholderiales</taxon>
        <taxon>Alcaligenaceae</taxon>
        <taxon>Pollutimonas</taxon>
    </lineage>
</organism>
<dbReference type="EMBL" id="PDNV01000007">
    <property type="protein sequence ID" value="PLC53687.1"/>
    <property type="molecule type" value="Genomic_DNA"/>
</dbReference>
<evidence type="ECO:0008006" key="4">
    <source>
        <dbReference type="Google" id="ProtNLM"/>
    </source>
</evidence>
<gene>
    <name evidence="2" type="ORF">CR155_12865</name>
</gene>
<sequence>MLGEEAGAHFQQPTAEEIFMQVSTKTIQPHTTAKAQSHDEKKFNAAWQRVVDQQKKNDTLRAESQAFARDIQSRIQDHEEAYMDAMYFACLHLLSFCGRKSLAQWQRQMLLEWAGEYADAMSRNPFSQHLDMSSLQRRMADAYAVAFPESQLLREEDADDFIFNGNDGSAPDREFGSRDMFEELFAAFEQSDAASASFEQHDEMHSDHAFHQEFFQRHQAHEQQRRDENLALKQLIRSSSVNKLFRKLAGILHPDKERDATLRMEKNRLMRELIQARDSNDIPKLFAFYAEYVGESPLHELGGNLDDAAQLLDRHFLDLREQEDSILDENPLAGALYRRFHRRTPAASKRAITKHLKELQALTNALRDLRQDISSVKRLKPYLEWRRDIFFREDVPDFM</sequence>
<dbReference type="SUPFAM" id="SSF46565">
    <property type="entry name" value="Chaperone J-domain"/>
    <property type="match status" value="1"/>
</dbReference>
<reference evidence="2 3" key="1">
    <citation type="submission" date="2017-10" db="EMBL/GenBank/DDBJ databases">
        <title>Two draft genome sequences of Pusillimonas sp. strains isolated from a nitrate- and radionuclide-contaminated groundwater in Russia.</title>
        <authorList>
            <person name="Grouzdev D.S."/>
            <person name="Tourova T.P."/>
            <person name="Goeva M.A."/>
            <person name="Babich T.L."/>
            <person name="Sokolova D.S."/>
            <person name="Abdullin R."/>
            <person name="Poltaraus A.B."/>
            <person name="Toshchakov S.V."/>
            <person name="Nazina T.N."/>
        </authorList>
    </citation>
    <scope>NUCLEOTIDE SEQUENCE [LARGE SCALE GENOMIC DNA]</scope>
    <source>
        <strain evidence="2 3">JR1/69-2-13</strain>
    </source>
</reference>
<name>A0A2N4UF92_9BURK</name>
<evidence type="ECO:0000313" key="3">
    <source>
        <dbReference type="Proteomes" id="UP000234328"/>
    </source>
</evidence>
<comment type="caution">
    <text evidence="2">The sequence shown here is derived from an EMBL/GenBank/DDBJ whole genome shotgun (WGS) entry which is preliminary data.</text>
</comment>
<evidence type="ECO:0000313" key="2">
    <source>
        <dbReference type="EMBL" id="PLC53687.1"/>
    </source>
</evidence>
<dbReference type="Proteomes" id="UP000234328">
    <property type="component" value="Unassembled WGS sequence"/>
</dbReference>
<keyword evidence="1" id="KW-0175">Coiled coil</keyword>
<keyword evidence="3" id="KW-1185">Reference proteome</keyword>
<protein>
    <recommendedName>
        <fullName evidence="4">J domain-containing protein</fullName>
    </recommendedName>
</protein>
<dbReference type="InterPro" id="IPR036869">
    <property type="entry name" value="J_dom_sf"/>
</dbReference>
<dbReference type="AlphaFoldDB" id="A0A2N4UF92"/>
<proteinExistence type="predicted"/>
<feature type="coiled-coil region" evidence="1">
    <location>
        <begin position="352"/>
        <end position="379"/>
    </location>
</feature>
<accession>A0A2N4UF92</accession>